<accession>X0RXR1</accession>
<sequence>MKQIKCVLIDPPDKVPGSYQSQSAIPATEMHEVYPPLGLLHIAAVLKQNGIDVRLIEARAMGLSHDEVIEEVG</sequence>
<evidence type="ECO:0000313" key="1">
    <source>
        <dbReference type="EMBL" id="GAF68507.1"/>
    </source>
</evidence>
<gene>
    <name evidence="1" type="ORF">S01H1_12484</name>
</gene>
<dbReference type="EMBL" id="BARS01006413">
    <property type="protein sequence ID" value="GAF68507.1"/>
    <property type="molecule type" value="Genomic_DNA"/>
</dbReference>
<evidence type="ECO:0008006" key="2">
    <source>
        <dbReference type="Google" id="ProtNLM"/>
    </source>
</evidence>
<name>X0RXR1_9ZZZZ</name>
<comment type="caution">
    <text evidence="1">The sequence shown here is derived from an EMBL/GenBank/DDBJ whole genome shotgun (WGS) entry which is preliminary data.</text>
</comment>
<reference evidence="1" key="1">
    <citation type="journal article" date="2014" name="Front. Microbiol.">
        <title>High frequency of phylogenetically diverse reductive dehalogenase-homologous genes in deep subseafloor sedimentary metagenomes.</title>
        <authorList>
            <person name="Kawai M."/>
            <person name="Futagami T."/>
            <person name="Toyoda A."/>
            <person name="Takaki Y."/>
            <person name="Nishi S."/>
            <person name="Hori S."/>
            <person name="Arai W."/>
            <person name="Tsubouchi T."/>
            <person name="Morono Y."/>
            <person name="Uchiyama I."/>
            <person name="Ito T."/>
            <person name="Fujiyama A."/>
            <person name="Inagaki F."/>
            <person name="Takami H."/>
        </authorList>
    </citation>
    <scope>NUCLEOTIDE SEQUENCE</scope>
    <source>
        <strain evidence="1">Expedition CK06-06</strain>
    </source>
</reference>
<feature type="non-terminal residue" evidence="1">
    <location>
        <position position="73"/>
    </location>
</feature>
<dbReference type="AlphaFoldDB" id="X0RXR1"/>
<organism evidence="1">
    <name type="scientific">marine sediment metagenome</name>
    <dbReference type="NCBI Taxonomy" id="412755"/>
    <lineage>
        <taxon>unclassified sequences</taxon>
        <taxon>metagenomes</taxon>
        <taxon>ecological metagenomes</taxon>
    </lineage>
</organism>
<proteinExistence type="predicted"/>
<protein>
    <recommendedName>
        <fullName evidence="2">B12-binding domain-containing protein</fullName>
    </recommendedName>
</protein>